<dbReference type="InterPro" id="IPR051705">
    <property type="entry name" value="Gsp_Synthetase/Amidase"/>
</dbReference>
<dbReference type="Proteomes" id="UP000663823">
    <property type="component" value="Unassembled WGS sequence"/>
</dbReference>
<evidence type="ECO:0000313" key="7">
    <source>
        <dbReference type="EMBL" id="CAF1262028.1"/>
    </source>
</evidence>
<dbReference type="Proteomes" id="UP000663889">
    <property type="component" value="Unassembled WGS sequence"/>
</dbReference>
<evidence type="ECO:0000313" key="9">
    <source>
        <dbReference type="EMBL" id="CAF4060885.1"/>
    </source>
</evidence>
<dbReference type="EMBL" id="CAJNOL010000261">
    <property type="protein sequence ID" value="CAF0969737.1"/>
    <property type="molecule type" value="Genomic_DNA"/>
</dbReference>
<accession>A0A815AUK2</accession>
<evidence type="ECO:0000313" key="6">
    <source>
        <dbReference type="EMBL" id="CAF0980375.1"/>
    </source>
</evidence>
<dbReference type="InterPro" id="IPR038765">
    <property type="entry name" value="Papain-like_cys_pep_sf"/>
</dbReference>
<dbReference type="SUPFAM" id="SSF54001">
    <property type="entry name" value="Cysteine proteinases"/>
    <property type="match status" value="1"/>
</dbReference>
<keyword evidence="11" id="KW-1185">Reference proteome</keyword>
<gene>
    <name evidence="10" type="ORF">FNK824_LOCUS30684</name>
    <name evidence="8" type="ORF">JBS370_LOCUS25575</name>
    <name evidence="4" type="ORF">JXQ802_LOCUS12569</name>
    <name evidence="5" type="ORF">JXQ802_LOCUS12600</name>
    <name evidence="9" type="ORF">OTI717_LOCUS32137</name>
    <name evidence="3" type="ORF">PYM288_LOCUS11360</name>
    <name evidence="7" type="ORF">RFH988_LOCUS27728</name>
    <name evidence="6" type="ORF">SEV965_LOCUS9723</name>
    <name evidence="2" type="ORF">ZHD862_LOCUS6207</name>
</gene>
<dbReference type="EMBL" id="CAJNOH010000191">
    <property type="protein sequence ID" value="CAF0936804.1"/>
    <property type="molecule type" value="Genomic_DNA"/>
</dbReference>
<name>A0A815AUK2_9BILA</name>
<dbReference type="EMBL" id="CAJOAX010009678">
    <property type="protein sequence ID" value="CAF4060885.1"/>
    <property type="molecule type" value="Genomic_DNA"/>
</dbReference>
<dbReference type="Pfam" id="PF05257">
    <property type="entry name" value="CHAP"/>
    <property type="match status" value="1"/>
</dbReference>
<proteinExistence type="predicted"/>
<evidence type="ECO:0000313" key="11">
    <source>
        <dbReference type="Proteomes" id="UP000663870"/>
    </source>
</evidence>
<dbReference type="EMBL" id="CAJOBE010009530">
    <property type="protein sequence ID" value="CAF4087004.1"/>
    <property type="molecule type" value="Genomic_DNA"/>
</dbReference>
<dbReference type="EMBL" id="CAJNOT010000172">
    <property type="protein sequence ID" value="CAF0877489.1"/>
    <property type="molecule type" value="Genomic_DNA"/>
</dbReference>
<dbReference type="EMBL" id="CAJNOU010000384">
    <property type="protein sequence ID" value="CAF0980375.1"/>
    <property type="molecule type" value="Genomic_DNA"/>
</dbReference>
<dbReference type="Gene3D" id="3.90.1720.10">
    <property type="entry name" value="endopeptidase domain like (from Nostoc punctiforme)"/>
    <property type="match status" value="1"/>
</dbReference>
<evidence type="ECO:0000313" key="5">
    <source>
        <dbReference type="EMBL" id="CAF0969737.1"/>
    </source>
</evidence>
<dbReference type="Proteomes" id="UP000663870">
    <property type="component" value="Unassembled WGS sequence"/>
</dbReference>
<sequence length="202" mass="23775">MSQNTNTRVPFNEIEGIASTNVPAYSNEKSHSFRSGRHYIYGIFTGYQWQCVEFARRWLLIRKSCTFKDIPCAANIWTDVSYIERVIDGKHFQLRLIPNSSPQPPKKDSLLIYRRSNKMPYGHVAIITDVTSDYVYIAEQNNLYHYWPGDYARQERLKFHDGNYYIDDEDPIYGWIEIENNDELQPFDELNIANILQQYLGA</sequence>
<evidence type="ECO:0000313" key="4">
    <source>
        <dbReference type="EMBL" id="CAF0969113.1"/>
    </source>
</evidence>
<dbReference type="Proteomes" id="UP000663836">
    <property type="component" value="Unassembled WGS sequence"/>
</dbReference>
<dbReference type="OrthoDB" id="299748at2759"/>
<evidence type="ECO:0000313" key="10">
    <source>
        <dbReference type="EMBL" id="CAF4087004.1"/>
    </source>
</evidence>
<dbReference type="EMBL" id="CAJNOL010000260">
    <property type="protein sequence ID" value="CAF0969113.1"/>
    <property type="molecule type" value="Genomic_DNA"/>
</dbReference>
<evidence type="ECO:0000259" key="1">
    <source>
        <dbReference type="PROSITE" id="PS50911"/>
    </source>
</evidence>
<dbReference type="Proteomes" id="UP000663882">
    <property type="component" value="Unassembled WGS sequence"/>
</dbReference>
<protein>
    <recommendedName>
        <fullName evidence="1">Peptidase C51 domain-containing protein</fullName>
    </recommendedName>
</protein>
<reference evidence="7" key="1">
    <citation type="submission" date="2021-02" db="EMBL/GenBank/DDBJ databases">
        <authorList>
            <person name="Nowell W R."/>
        </authorList>
    </citation>
    <scope>NUCLEOTIDE SEQUENCE</scope>
</reference>
<evidence type="ECO:0000313" key="3">
    <source>
        <dbReference type="EMBL" id="CAF0936804.1"/>
    </source>
</evidence>
<evidence type="ECO:0000313" key="8">
    <source>
        <dbReference type="EMBL" id="CAF3988267.1"/>
    </source>
</evidence>
<dbReference type="PANTHER" id="PTHR30094">
    <property type="entry name" value="BIFUNCTIONAL GLUTATHIONYLSPERMIDINE SYNTHETASE/AMIDASE-RELATED"/>
    <property type="match status" value="1"/>
</dbReference>
<dbReference type="EMBL" id="CAJNOO010002376">
    <property type="protein sequence ID" value="CAF1262028.1"/>
    <property type="molecule type" value="Genomic_DNA"/>
</dbReference>
<feature type="domain" description="Peptidase C51" evidence="1">
    <location>
        <begin position="26"/>
        <end position="167"/>
    </location>
</feature>
<dbReference type="Proteomes" id="UP000663854">
    <property type="component" value="Unassembled WGS sequence"/>
</dbReference>
<dbReference type="Proteomes" id="UP000663874">
    <property type="component" value="Unassembled WGS sequence"/>
</dbReference>
<dbReference type="GO" id="GO:0016874">
    <property type="term" value="F:ligase activity"/>
    <property type="evidence" value="ECO:0007669"/>
    <property type="project" value="TreeGrafter"/>
</dbReference>
<comment type="caution">
    <text evidence="7">The sequence shown here is derived from an EMBL/GenBank/DDBJ whole genome shotgun (WGS) entry which is preliminary data.</text>
</comment>
<dbReference type="Proteomes" id="UP000663864">
    <property type="component" value="Unassembled WGS sequence"/>
</dbReference>
<organism evidence="7 12">
    <name type="scientific">Rotaria sordida</name>
    <dbReference type="NCBI Taxonomy" id="392033"/>
    <lineage>
        <taxon>Eukaryota</taxon>
        <taxon>Metazoa</taxon>
        <taxon>Spiralia</taxon>
        <taxon>Gnathifera</taxon>
        <taxon>Rotifera</taxon>
        <taxon>Eurotatoria</taxon>
        <taxon>Bdelloidea</taxon>
        <taxon>Philodinida</taxon>
        <taxon>Philodinidae</taxon>
        <taxon>Rotaria</taxon>
    </lineage>
</organism>
<evidence type="ECO:0000313" key="2">
    <source>
        <dbReference type="EMBL" id="CAF0877489.1"/>
    </source>
</evidence>
<evidence type="ECO:0000313" key="12">
    <source>
        <dbReference type="Proteomes" id="UP000663882"/>
    </source>
</evidence>
<dbReference type="InterPro" id="IPR007921">
    <property type="entry name" value="CHAP_dom"/>
</dbReference>
<dbReference type="PANTHER" id="PTHR30094:SF0">
    <property type="entry name" value="BIFUNCTIONAL GLUTATHIONYLSPERMIDINE SYNTHETASE_AMIDASE-RELATED"/>
    <property type="match status" value="1"/>
</dbReference>
<dbReference type="PROSITE" id="PS50911">
    <property type="entry name" value="CHAP"/>
    <property type="match status" value="1"/>
</dbReference>
<dbReference type="AlphaFoldDB" id="A0A815AUK2"/>
<dbReference type="EMBL" id="CAJOBD010004286">
    <property type="protein sequence ID" value="CAF3988267.1"/>
    <property type="molecule type" value="Genomic_DNA"/>
</dbReference>